<sequence length="85" mass="9079">MIALRALGWLVGNDDLLPVFLGASGTAPDELRNRASDPDFLSSVLDFILMDDAWVVAFCDAAGLAYTEPMAARQALPGGAETHWT</sequence>
<keyword evidence="2" id="KW-1185">Reference proteome</keyword>
<dbReference type="Pfam" id="PF12096">
    <property type="entry name" value="DUF3572"/>
    <property type="match status" value="1"/>
</dbReference>
<dbReference type="EMBL" id="JAOWKZ010000001">
    <property type="protein sequence ID" value="MCV2871390.1"/>
    <property type="molecule type" value="Genomic_DNA"/>
</dbReference>
<evidence type="ECO:0000313" key="1">
    <source>
        <dbReference type="EMBL" id="MCV2871390.1"/>
    </source>
</evidence>
<proteinExistence type="predicted"/>
<protein>
    <submittedName>
        <fullName evidence="1">DUF3572 domain-containing protein</fullName>
    </submittedName>
</protein>
<evidence type="ECO:0000313" key="2">
    <source>
        <dbReference type="Proteomes" id="UP001652564"/>
    </source>
</evidence>
<dbReference type="Proteomes" id="UP001652564">
    <property type="component" value="Unassembled WGS sequence"/>
</dbReference>
<name>A0ABT2ZK16_9RHOB</name>
<organism evidence="1 2">
    <name type="scientific">Albidovulum litorale</name>
    <dbReference type="NCBI Taxonomy" id="2984134"/>
    <lineage>
        <taxon>Bacteria</taxon>
        <taxon>Pseudomonadati</taxon>
        <taxon>Pseudomonadota</taxon>
        <taxon>Alphaproteobacteria</taxon>
        <taxon>Rhodobacterales</taxon>
        <taxon>Paracoccaceae</taxon>
        <taxon>Albidovulum</taxon>
    </lineage>
</organism>
<dbReference type="InterPro" id="IPR021955">
    <property type="entry name" value="DUF3572"/>
</dbReference>
<gene>
    <name evidence="1" type="ORF">OEZ71_03680</name>
</gene>
<dbReference type="RefSeq" id="WP_263738999.1">
    <property type="nucleotide sequence ID" value="NZ_JAOWKZ010000001.1"/>
</dbReference>
<accession>A0ABT2ZK16</accession>
<reference evidence="1 2" key="1">
    <citation type="submission" date="2022-10" db="EMBL/GenBank/DDBJ databases">
        <title>Defluviimonas sp. nov., isolated from ocean surface sediments.</title>
        <authorList>
            <person name="He W."/>
            <person name="Wang L."/>
            <person name="Zhang D.-F."/>
        </authorList>
    </citation>
    <scope>NUCLEOTIDE SEQUENCE [LARGE SCALE GENOMIC DNA]</scope>
    <source>
        <strain evidence="1 2">WL0050</strain>
    </source>
</reference>
<comment type="caution">
    <text evidence="1">The sequence shown here is derived from an EMBL/GenBank/DDBJ whole genome shotgun (WGS) entry which is preliminary data.</text>
</comment>